<dbReference type="EMBL" id="CQQC01001715">
    <property type="protein sequence ID" value="CNW18720.1"/>
    <property type="molecule type" value="Genomic_DNA"/>
</dbReference>
<gene>
    <name evidence="3" type="ORF">ERS007661_03647</name>
    <name evidence="2" type="ORF">ERS027646_01792</name>
</gene>
<organism evidence="2 5">
    <name type="scientific">Mycobacterium tuberculosis</name>
    <dbReference type="NCBI Taxonomy" id="1773"/>
    <lineage>
        <taxon>Bacteria</taxon>
        <taxon>Bacillati</taxon>
        <taxon>Actinomycetota</taxon>
        <taxon>Actinomycetes</taxon>
        <taxon>Mycobacteriales</taxon>
        <taxon>Mycobacteriaceae</taxon>
        <taxon>Mycobacterium</taxon>
        <taxon>Mycobacterium tuberculosis complex</taxon>
    </lineage>
</organism>
<evidence type="ECO:0000313" key="2">
    <source>
        <dbReference type="EMBL" id="CKS40238.1"/>
    </source>
</evidence>
<proteinExistence type="predicted"/>
<dbReference type="AlphaFoldDB" id="A0A0T9DPJ9"/>
<evidence type="ECO:0000313" key="3">
    <source>
        <dbReference type="EMBL" id="CNW18720.1"/>
    </source>
</evidence>
<reference evidence="4 5" key="1">
    <citation type="submission" date="2015-03" db="EMBL/GenBank/DDBJ databases">
        <authorList>
            <consortium name="Pathogen Informatics"/>
        </authorList>
    </citation>
    <scope>NUCLEOTIDE SEQUENCE [LARGE SCALE GENOMIC DNA]</scope>
    <source>
        <strain evidence="2 5">Bir 172</strain>
        <strain evidence="3 4">D00501624</strain>
    </source>
</reference>
<evidence type="ECO:0000313" key="5">
    <source>
        <dbReference type="Proteomes" id="UP000048948"/>
    </source>
</evidence>
<accession>A0A0T9DPJ9</accession>
<evidence type="ECO:0000313" key="4">
    <source>
        <dbReference type="Proteomes" id="UP000039217"/>
    </source>
</evidence>
<evidence type="ECO:0000256" key="1">
    <source>
        <dbReference type="SAM" id="MobiDB-lite"/>
    </source>
</evidence>
<name>A0A0T9DPJ9_MYCTX</name>
<feature type="region of interest" description="Disordered" evidence="1">
    <location>
        <begin position="67"/>
        <end position="91"/>
    </location>
</feature>
<dbReference type="EMBL" id="CNGE01000287">
    <property type="protein sequence ID" value="CKS40238.1"/>
    <property type="molecule type" value="Genomic_DNA"/>
</dbReference>
<protein>
    <submittedName>
        <fullName evidence="2">Uncharacterized protein</fullName>
    </submittedName>
</protein>
<dbReference type="Proteomes" id="UP000039217">
    <property type="component" value="Unassembled WGS sequence"/>
</dbReference>
<sequence length="180" mass="18966">MLEGLETADRAAELHSALGVFDGQLQAAFGGADLLGRQQDCCGVGDSGIGAQRLGLFGLQAGQPASGVHGGDGLRAKASPPGQLPAGGGDDDIGDVAVDHVVGVQHQRADRAALGKLRECLRIRLSCGQQRQLRQRGAQQRRRHQRPAQLLHDDRGIGEFTARAAQLLRNDQRGGTDLLT</sequence>
<dbReference type="Proteomes" id="UP000048948">
    <property type="component" value="Unassembled WGS sequence"/>
</dbReference>